<comment type="caution">
    <text evidence="12">The sequence shown here is derived from an EMBL/GenBank/DDBJ whole genome shotgun (WGS) entry which is preliminary data.</text>
</comment>
<dbReference type="GO" id="GO:0016607">
    <property type="term" value="C:nuclear speck"/>
    <property type="evidence" value="ECO:0007669"/>
    <property type="project" value="UniProtKB-SubCell"/>
</dbReference>
<accession>A0A7J7FKC2</accession>
<keyword evidence="7" id="KW-0539">Nucleus</keyword>
<evidence type="ECO:0000256" key="7">
    <source>
        <dbReference type="ARBA" id="ARBA00023242"/>
    </source>
</evidence>
<evidence type="ECO:0000256" key="2">
    <source>
        <dbReference type="ARBA" id="ARBA00004324"/>
    </source>
</evidence>
<dbReference type="InterPro" id="IPR022730">
    <property type="entry name" value="DAZ_assoc-2"/>
</dbReference>
<evidence type="ECO:0000256" key="1">
    <source>
        <dbReference type="ARBA" id="ARBA00004210"/>
    </source>
</evidence>
<evidence type="ECO:0000313" key="13">
    <source>
        <dbReference type="Proteomes" id="UP000551758"/>
    </source>
</evidence>
<keyword evidence="13" id="KW-1185">Reference proteome</keyword>
<reference evidence="12 13" key="1">
    <citation type="journal article" date="2020" name="Mol. Biol. Evol.">
        <title>Interspecific Gene Flow and the Evolution of Specialization in Black and White Rhinoceros.</title>
        <authorList>
            <person name="Moodley Y."/>
            <person name="Westbury M.V."/>
            <person name="Russo I.M."/>
            <person name="Gopalakrishnan S."/>
            <person name="Rakotoarivelo A."/>
            <person name="Olsen R.A."/>
            <person name="Prost S."/>
            <person name="Tunstall T."/>
            <person name="Ryder O.A."/>
            <person name="Dalen L."/>
            <person name="Bruford M.W."/>
        </authorList>
    </citation>
    <scope>NUCLEOTIDE SEQUENCE [LARGE SCALE GENOMIC DNA]</scope>
    <source>
        <strain evidence="12">SBR-YM</strain>
        <tissue evidence="12">Skin</tissue>
    </source>
</reference>
<dbReference type="EMBL" id="JACDTQ010000370">
    <property type="protein sequence ID" value="KAF5928515.1"/>
    <property type="molecule type" value="Genomic_DNA"/>
</dbReference>
<dbReference type="PANTHER" id="PTHR31638">
    <property type="entry name" value="DAZ-ASSOCIATED PROTEIN 2"/>
    <property type="match status" value="1"/>
</dbReference>
<organism evidence="12 13">
    <name type="scientific">Diceros bicornis minor</name>
    <name type="common">South-central black rhinoceros</name>
    <dbReference type="NCBI Taxonomy" id="77932"/>
    <lineage>
        <taxon>Eukaryota</taxon>
        <taxon>Metazoa</taxon>
        <taxon>Chordata</taxon>
        <taxon>Craniata</taxon>
        <taxon>Vertebrata</taxon>
        <taxon>Euteleostomi</taxon>
        <taxon>Mammalia</taxon>
        <taxon>Eutheria</taxon>
        <taxon>Laurasiatheria</taxon>
        <taxon>Perissodactyla</taxon>
        <taxon>Rhinocerotidae</taxon>
        <taxon>Diceros</taxon>
    </lineage>
</organism>
<dbReference type="PANTHER" id="PTHR31638:SF3">
    <property type="entry name" value="DAZ-ASSOCIATED PROTEIN 2"/>
    <property type="match status" value="1"/>
</dbReference>
<evidence type="ECO:0000256" key="5">
    <source>
        <dbReference type="ARBA" id="ARBA00022553"/>
    </source>
</evidence>
<comment type="function">
    <text evidence="10">In unstressed cells, promotes SIAH1-mediated polyubiquitination and degradation of the serine/threonine-protein kinase HIPK2, probably by acting as a loading factor that potentiates complex formation between HIPK2 and ubiquitin ligase SIAH1. In response to DNA damage, localizes to the nucleus following phosphorylation by HIPK2 and modulates the expression of a subset of TP53/p53 target genes by binding to TP53 at target gene promoters. This limits the expression of a number of cell death-mediating TP53 target genes, reducing DNA damage-induced cell death. Enhances the binding of transcription factor TCF7L2/TCF4, a Wnt signaling pathway effector, to the promoters of target genes. Plays a role in stress granule formation.</text>
</comment>
<evidence type="ECO:0000256" key="9">
    <source>
        <dbReference type="ARBA" id="ARBA00034352"/>
    </source>
</evidence>
<dbReference type="Proteomes" id="UP000551758">
    <property type="component" value="Unassembled WGS sequence"/>
</dbReference>
<evidence type="ECO:0000256" key="8">
    <source>
        <dbReference type="ARBA" id="ARBA00032174"/>
    </source>
</evidence>
<comment type="subcellular location">
    <subcellularLocation>
        <location evidence="1">Cytoplasm</location>
        <location evidence="1">Stress granule</location>
    </subcellularLocation>
    <subcellularLocation>
        <location evidence="2">Nucleus speckle</location>
    </subcellularLocation>
</comment>
<feature type="region of interest" description="Disordered" evidence="11">
    <location>
        <begin position="1"/>
        <end position="25"/>
    </location>
</feature>
<evidence type="ECO:0000256" key="6">
    <source>
        <dbReference type="ARBA" id="ARBA00022843"/>
    </source>
</evidence>
<feature type="compositionally biased region" description="Low complexity" evidence="11">
    <location>
        <begin position="174"/>
        <end position="197"/>
    </location>
</feature>
<name>A0A7J7FKC2_DICBM</name>
<feature type="region of interest" description="Disordered" evidence="11">
    <location>
        <begin position="115"/>
        <end position="142"/>
    </location>
</feature>
<gene>
    <name evidence="12" type="ORF">HPG69_015121</name>
</gene>
<feature type="compositionally biased region" description="Basic residues" evidence="11">
    <location>
        <begin position="406"/>
        <end position="417"/>
    </location>
</feature>
<proteinExistence type="predicted"/>
<dbReference type="GO" id="GO:0010494">
    <property type="term" value="C:cytoplasmic stress granule"/>
    <property type="evidence" value="ECO:0007669"/>
    <property type="project" value="UniProtKB-SubCell"/>
</dbReference>
<feature type="compositionally biased region" description="Low complexity" evidence="11">
    <location>
        <begin position="10"/>
        <end position="19"/>
    </location>
</feature>
<evidence type="ECO:0000256" key="11">
    <source>
        <dbReference type="SAM" id="MobiDB-lite"/>
    </source>
</evidence>
<evidence type="ECO:0000313" key="12">
    <source>
        <dbReference type="EMBL" id="KAF5928515.1"/>
    </source>
</evidence>
<dbReference type="AlphaFoldDB" id="A0A7J7FKC2"/>
<evidence type="ECO:0000256" key="10">
    <source>
        <dbReference type="ARBA" id="ARBA00045449"/>
    </source>
</evidence>
<keyword evidence="4" id="KW-0963">Cytoplasm</keyword>
<keyword evidence="5" id="KW-0597">Phosphoprotein</keyword>
<evidence type="ECO:0000256" key="3">
    <source>
        <dbReference type="ARBA" id="ARBA00014066"/>
    </source>
</evidence>
<protein>
    <recommendedName>
        <fullName evidence="3">DAZ-associated protein 2</fullName>
    </recommendedName>
    <alternativeName>
        <fullName evidence="8">Deleted in azoospermia-associated protein 2</fullName>
    </alternativeName>
    <alternativeName>
        <fullName evidence="9">Proline-rich transcript in brain protein</fullName>
    </alternativeName>
</protein>
<feature type="compositionally biased region" description="Low complexity" evidence="11">
    <location>
        <begin position="120"/>
        <end position="132"/>
    </location>
</feature>
<feature type="region of interest" description="Disordered" evidence="11">
    <location>
        <begin position="387"/>
        <end position="417"/>
    </location>
</feature>
<keyword evidence="6" id="KW-0832">Ubl conjugation</keyword>
<evidence type="ECO:0000256" key="4">
    <source>
        <dbReference type="ARBA" id="ARBA00022490"/>
    </source>
</evidence>
<sequence length="417" mass="43975">MNSKGKARGWPRPSRGVVRPRSERAWSPGAANAKLGASCAALLGRLRSRGLRHTPSSSPTYGCSLPPGPFPLKLCGAVWSCGLGWGGERLVMMGVCRNKWGARAGIWVGQWRAGGGGAPRSGTTGRPPGLTSEVPALVGGPGPEGSVSPCLRWRPELVVSVILPVCLGEHDPQPHQSGHSPSPSLLSQGQYPTQPTYPVQPPGNPVYPQTLHLPQAPPYTDAPPAYSELYRPSFVHPGAATVPTMSAAFPGASLYLPMAQSVAVGPLGSTIPMAYYPVGPIYPPGSTVLVDGGYDAGARFGAGAAAGNIPPPPPGCPPNAAQLAVMQGANVLVTQRKGNFFMGGSDGGYTICHINLKLQFRHMLLGCLSGAQICRHFSNLIRNHVKEDQGHDREQGEEDHGDNHLGRRGKMQRHFQH</sequence>
<dbReference type="Pfam" id="PF11029">
    <property type="entry name" value="DAZAP2"/>
    <property type="match status" value="1"/>
</dbReference>
<feature type="region of interest" description="Disordered" evidence="11">
    <location>
        <begin position="170"/>
        <end position="211"/>
    </location>
</feature>